<keyword evidence="3" id="KW-1185">Reference proteome</keyword>
<comment type="caution">
    <text evidence="2">The sequence shown here is derived from an EMBL/GenBank/DDBJ whole genome shotgun (WGS) entry which is preliminary data.</text>
</comment>
<sequence length="290" mass="29092">MGRDRPISLLRTRRATLRWYLTTRAARATGAVLVVVALGAGAVWQWPVINSLVTTLAEGVVGPAPIVTLAPTPGPNVKNILRTQAELKDQLEGSKTVYDASVTWIPEPERAVFAEQISKCFGVLADEKSVTDMAECASKLGTATATVTANTQNAQAVKAAADDAARVAAEQVAAAEAARVAAEQAAAAEAARIAAKQEAANSGSPPAAPVPAPEPEAPAAQDFTASLTVSCSSSATVTFASSGAISVSGAGSGSGSGSVTVSGKAGTYYASATSGSAVSISASWSGQCTQ</sequence>
<dbReference type="Proteomes" id="UP000245674">
    <property type="component" value="Unassembled WGS sequence"/>
</dbReference>
<reference evidence="2 3" key="1">
    <citation type="submission" date="2018-03" db="EMBL/GenBank/DDBJ databases">
        <title>Genomic Encyclopedia of Type Strains, Phase III (KMG-III): the genomes of soil and plant-associated and newly described type strains.</title>
        <authorList>
            <person name="Whitman W."/>
        </authorList>
    </citation>
    <scope>NUCLEOTIDE SEQUENCE [LARGE SCALE GENOMIC DNA]</scope>
    <source>
        <strain evidence="2 3">VKM Ac-1602</strain>
    </source>
</reference>
<evidence type="ECO:0000256" key="1">
    <source>
        <dbReference type="SAM" id="MobiDB-lite"/>
    </source>
</evidence>
<proteinExistence type="predicted"/>
<evidence type="ECO:0008006" key="4">
    <source>
        <dbReference type="Google" id="ProtNLM"/>
    </source>
</evidence>
<dbReference type="EMBL" id="QGDV01000020">
    <property type="protein sequence ID" value="PWJ61091.1"/>
    <property type="molecule type" value="Genomic_DNA"/>
</dbReference>
<feature type="compositionally biased region" description="Pro residues" evidence="1">
    <location>
        <begin position="206"/>
        <end position="216"/>
    </location>
</feature>
<accession>A0ABX5L9Q6</accession>
<feature type="region of interest" description="Disordered" evidence="1">
    <location>
        <begin position="197"/>
        <end position="218"/>
    </location>
</feature>
<evidence type="ECO:0000313" key="3">
    <source>
        <dbReference type="Proteomes" id="UP000245674"/>
    </source>
</evidence>
<gene>
    <name evidence="2" type="ORF">B0H03_12029</name>
</gene>
<organism evidence="2 3">
    <name type="scientific">Rathayibacter iranicus NCPPB 2253 = VKM Ac-1602</name>
    <dbReference type="NCBI Taxonomy" id="1328868"/>
    <lineage>
        <taxon>Bacteria</taxon>
        <taxon>Bacillati</taxon>
        <taxon>Actinomycetota</taxon>
        <taxon>Actinomycetes</taxon>
        <taxon>Micrococcales</taxon>
        <taxon>Microbacteriaceae</taxon>
        <taxon>Rathayibacter</taxon>
    </lineage>
</organism>
<protein>
    <recommendedName>
        <fullName evidence="4">Ig-like domain-containing protein</fullName>
    </recommendedName>
</protein>
<dbReference type="RefSeq" id="WP_160487384.1">
    <property type="nucleotide sequence ID" value="NZ_QGDV01000020.1"/>
</dbReference>
<name>A0ABX5L9Q6_9MICO</name>
<evidence type="ECO:0000313" key="2">
    <source>
        <dbReference type="EMBL" id="PWJ61091.1"/>
    </source>
</evidence>